<keyword evidence="2" id="KW-0240">DNA-directed RNA polymerase</keyword>
<dbReference type="EC" id="2.7.7.6" evidence="1"/>
<dbReference type="Pfam" id="PF00623">
    <property type="entry name" value="RNA_pol_Rpb1_2"/>
    <property type="match status" value="1"/>
</dbReference>
<evidence type="ECO:0000259" key="7">
    <source>
        <dbReference type="SMART" id="SM00663"/>
    </source>
</evidence>
<dbReference type="GO" id="GO:0003677">
    <property type="term" value="F:DNA binding"/>
    <property type="evidence" value="ECO:0007669"/>
    <property type="project" value="InterPro"/>
</dbReference>
<dbReference type="InterPro" id="IPR007066">
    <property type="entry name" value="RNA_pol_Rpb1_3"/>
</dbReference>
<evidence type="ECO:0000313" key="8">
    <source>
        <dbReference type="EMBL" id="BAS01987.1"/>
    </source>
</evidence>
<dbReference type="InterPro" id="IPR000722">
    <property type="entry name" value="RNA_pol_asu"/>
</dbReference>
<dbReference type="Gene3D" id="6.10.250.2940">
    <property type="match status" value="1"/>
</dbReference>
<keyword evidence="5" id="KW-0804">Transcription</keyword>
<keyword evidence="8" id="KW-0542">Nucleomorph</keyword>
<dbReference type="InterPro" id="IPR045867">
    <property type="entry name" value="DNA-dir_RpoC_beta_prime"/>
</dbReference>
<dbReference type="Gene3D" id="1.10.274.100">
    <property type="entry name" value="RNA polymerase Rpb1, domain 3"/>
    <property type="match status" value="1"/>
</dbReference>
<keyword evidence="3" id="KW-0808">Transferase</keyword>
<dbReference type="GO" id="GO:0003899">
    <property type="term" value="F:DNA-directed RNA polymerase activity"/>
    <property type="evidence" value="ECO:0007669"/>
    <property type="project" value="UniProtKB-EC"/>
</dbReference>
<organism evidence="8">
    <name type="scientific">Amorphochlora amoebiformis</name>
    <dbReference type="NCBI Taxonomy" id="1561963"/>
    <lineage>
        <taxon>Eukaryota</taxon>
        <taxon>Sar</taxon>
        <taxon>Rhizaria</taxon>
        <taxon>Cercozoa</taxon>
        <taxon>Chlorarachniophyceae</taxon>
        <taxon>Amorphochlora</taxon>
    </lineage>
</organism>
<name>A0A0H5BLZ2_9EUKA</name>
<reference evidence="8" key="1">
    <citation type="journal article" date="2015" name="Genome Biol. Evol.">
        <title>Nucleomorph Genome Sequences of Two Chlorarachniophytes, Amorphochlora amoebiformis and Lotharella vacuolata.</title>
        <authorList>
            <person name="Suzuki S."/>
            <person name="Shirato S."/>
            <person name="Hirakawa Y."/>
            <person name="Ishida K."/>
        </authorList>
    </citation>
    <scope>NUCLEOTIDE SEQUENCE</scope>
    <source>
        <strain evidence="8">CCMP2058</strain>
    </source>
</reference>
<evidence type="ECO:0000256" key="1">
    <source>
        <dbReference type="ARBA" id="ARBA00012418"/>
    </source>
</evidence>
<proteinExistence type="predicted"/>
<evidence type="ECO:0000256" key="2">
    <source>
        <dbReference type="ARBA" id="ARBA00022478"/>
    </source>
</evidence>
<dbReference type="InterPro" id="IPR007081">
    <property type="entry name" value="RNA_pol_Rpb1_5"/>
</dbReference>
<dbReference type="Pfam" id="PF04998">
    <property type="entry name" value="RNA_pol_Rpb1_5"/>
    <property type="match status" value="1"/>
</dbReference>
<evidence type="ECO:0000256" key="5">
    <source>
        <dbReference type="ARBA" id="ARBA00023163"/>
    </source>
</evidence>
<dbReference type="SMART" id="SM00663">
    <property type="entry name" value="RPOLA_N"/>
    <property type="match status" value="1"/>
</dbReference>
<dbReference type="GO" id="GO:0006351">
    <property type="term" value="P:DNA-templated transcription"/>
    <property type="evidence" value="ECO:0007669"/>
    <property type="project" value="InterPro"/>
</dbReference>
<geneLocation type="nucleomorph" evidence="8"/>
<comment type="catalytic activity">
    <reaction evidence="6">
        <text>RNA(n) + a ribonucleoside 5'-triphosphate = RNA(n+1) + diphosphate</text>
        <dbReference type="Rhea" id="RHEA:21248"/>
        <dbReference type="Rhea" id="RHEA-COMP:14527"/>
        <dbReference type="Rhea" id="RHEA-COMP:17342"/>
        <dbReference type="ChEBI" id="CHEBI:33019"/>
        <dbReference type="ChEBI" id="CHEBI:61557"/>
        <dbReference type="ChEBI" id="CHEBI:140395"/>
        <dbReference type="EC" id="2.7.7.6"/>
    </reaction>
</comment>
<dbReference type="PANTHER" id="PTHR19376:SF32">
    <property type="entry name" value="DNA-DIRECTED RNA POLYMERASE III SUBUNIT RPC1"/>
    <property type="match status" value="1"/>
</dbReference>
<gene>
    <name evidence="8" type="primary">rpa1</name>
</gene>
<dbReference type="PANTHER" id="PTHR19376">
    <property type="entry name" value="DNA-DIRECTED RNA POLYMERASE"/>
    <property type="match status" value="1"/>
</dbReference>
<dbReference type="SUPFAM" id="SSF64484">
    <property type="entry name" value="beta and beta-prime subunits of DNA dependent RNA-polymerase"/>
    <property type="match status" value="1"/>
</dbReference>
<keyword evidence="4" id="KW-0548">Nucleotidyltransferase</keyword>
<feature type="domain" description="RNA polymerase N-terminal" evidence="7">
    <location>
        <begin position="256"/>
        <end position="574"/>
    </location>
</feature>
<dbReference type="Pfam" id="PF04983">
    <property type="entry name" value="RNA_pol_Rpb1_3"/>
    <property type="match status" value="1"/>
</dbReference>
<dbReference type="GO" id="GO:0000428">
    <property type="term" value="C:DNA-directed RNA polymerase complex"/>
    <property type="evidence" value="ECO:0007669"/>
    <property type="project" value="UniProtKB-KW"/>
</dbReference>
<accession>A0A0H5BLZ2</accession>
<dbReference type="InterPro" id="IPR038120">
    <property type="entry name" value="Rpb1_funnel_sf"/>
</dbReference>
<dbReference type="EMBL" id="AB996604">
    <property type="protein sequence ID" value="BAS01987.1"/>
    <property type="molecule type" value="Genomic_DNA"/>
</dbReference>
<dbReference type="Gene3D" id="1.10.132.30">
    <property type="match status" value="1"/>
</dbReference>
<dbReference type="Gene3D" id="3.30.1490.180">
    <property type="entry name" value="RNA polymerase ii"/>
    <property type="match status" value="1"/>
</dbReference>
<dbReference type="InterPro" id="IPR042102">
    <property type="entry name" value="RNA_pol_Rpb1_3_sf"/>
</dbReference>
<evidence type="ECO:0000256" key="4">
    <source>
        <dbReference type="ARBA" id="ARBA00022695"/>
    </source>
</evidence>
<dbReference type="Gene3D" id="2.40.40.20">
    <property type="match status" value="1"/>
</dbReference>
<protein>
    <recommendedName>
        <fullName evidence="1">DNA-directed RNA polymerase</fullName>
        <ecNumber evidence="1">2.7.7.6</ecNumber>
    </recommendedName>
</protein>
<dbReference type="InterPro" id="IPR006592">
    <property type="entry name" value="RNA_pol_N"/>
</dbReference>
<evidence type="ECO:0000256" key="3">
    <source>
        <dbReference type="ARBA" id="ARBA00022679"/>
    </source>
</evidence>
<sequence length="1495" mass="175444">MSNKFFSISNMGVGSVKSYEIYEKYEKYENRKLLHSKVLLSSKKTINANKKSIVENYLFVLPYFFVNIVLHNILLKILKKYCLSCFLYKDCISSLNVCIKRLYNMTKWHKIIKHWIYLIKHGKNCILWKRRFDANEFNIIINTAGWQQSCRNCGSSYHGILMSIVLTQFIVIENLLIKSSSSVKKNFDQLINVSAIEKIKSSKKHNMSKTLNSLQIKEIIKKTWRNSFIIEEIQLLGHRVLLPLEKNVKLILTDHSNFFTIVFLNKVVSNATYKNSYSYNAFHSEKYNNILLTKLNELNIIPQQRNEMCPNNNYPINQYSKLLWIINELKKQINFNSKQSRFKSLKSVFDKKEGLVRSNMMAKRVDFSSRSVASPDPYILSSDLGIPKNISDSIFITDFITVYNSIYYRIYNRILRGSLKNIGFTVLKIYVKEITFISNIVLKLTKMSRINQYLINSINVFYSFFSPIPVSRYLMNGDRLLVNRQPTLHKLGVLSHKIKVITKSLTFRINYINCMSYNVDFDGDEINVHIIRGLKSKSEAEILMNSIYQLKVPKDGSILRQLIQDNIVSIYEITSKVVFVELNDLLNLIKSNSSITSLVLNGVPSIIDCRNNKYYWTGVSFLSLIINSLSTRVKYLTFAKLKQKEKSGFDIINNENGSTICYKGYIIKGYIDKKEYSRNGFFDKLYNFIGSTRFAAFSEFLANFLLAYMELEGLSIGPNDMNTNTSKEKFYAKVKNEISTNLKKIKHRSNENFMSYHLEIKYKLIDNYDIALAVDCGNKIEGLKRFFIDKIFNMHYKELTKNLIIKNSLYNMVHSGGKGSFINIRLIKFWMGKIIFDDKNFLYEAQKKLNMYVEFIDHCYWTGLNFEEFFLHSLSGRERLLDITLKTHISGYLQRCIVKSTENLVSKKDFTVRDIASNEIVEFFYGLDGYSFDTNNSTIRLIKDFNTNLVEFDMITSNKIKEKLFSINNYLKDNIIANYPKINDYKNNSTIFHRLYLKKLESLATMWNSIATSWMKIFKRGEYNTSNSLVNIRNLIFHNIKYSFIFLNLKKQFIPGECLGIISGQSVCEPLTQMTLNSFHSTGFIEGGSTNSLIRLTEILEGLYYKKTSNGMLLPLKNKNFDDSIAYKLTSSFNSHYLRSLIREYFILKCNNIENSIFDLVLIFKKTYSSSKYMTINSDQLRRTIIQSFYYLLIIFYIKEHMLFFRTKLLKKFKKNSMYSRFYFDERVSYYYIHSKNCHLYYNYIKKKTVQLKYFFPTLIKNNTSRSSKKYKYYPRYYLIFIFNKSKGAIVDGIFNQFSMKSMMIHSKWFFQFSLSSTLPKTPSFEIKDFIDTLLNMKIYRVKKLRKAFSEISGHNKSISIQTQGTNLRLAFKYRRFISTSSMIFINYELLAIYLGIEAAYLKIYNDVINSLIDCKVELSKKHIKLISSYMTYKGIVTQLNRYGIKNTISFLYRMSFETNFEYFYRSISKCENENVNSFASCLITGKKIAFMDFS</sequence>
<evidence type="ECO:0000256" key="6">
    <source>
        <dbReference type="ARBA" id="ARBA00048552"/>
    </source>
</evidence>